<gene>
    <name evidence="2" type="ORF">S03H2_24712</name>
</gene>
<dbReference type="InterPro" id="IPR015077">
    <property type="entry name" value="DUF1858"/>
</dbReference>
<proteinExistence type="predicted"/>
<dbReference type="Pfam" id="PF08984">
    <property type="entry name" value="DUF1858"/>
    <property type="match status" value="1"/>
</dbReference>
<dbReference type="PANTHER" id="PTHR39341:SF1">
    <property type="entry name" value="DUF1858 DOMAIN-CONTAINING PROTEIN"/>
    <property type="match status" value="1"/>
</dbReference>
<sequence length="72" mass="7908">KTMAEVIIKKSDTIATVVMKWPETAGTFMEWGLHCYGCAVAKFENIEQGAVAHGIDPDKLVEALNEAVDKKE</sequence>
<feature type="domain" description="DUF1858" evidence="1">
    <location>
        <begin position="8"/>
        <end position="61"/>
    </location>
</feature>
<accession>X1F7Y0</accession>
<name>X1F7Y0_9ZZZZ</name>
<dbReference type="InterPro" id="IPR038062">
    <property type="entry name" value="ScdA-like_N_sf"/>
</dbReference>
<comment type="caution">
    <text evidence="2">The sequence shown here is derived from an EMBL/GenBank/DDBJ whole genome shotgun (WGS) entry which is preliminary data.</text>
</comment>
<organism evidence="2">
    <name type="scientific">marine sediment metagenome</name>
    <dbReference type="NCBI Taxonomy" id="412755"/>
    <lineage>
        <taxon>unclassified sequences</taxon>
        <taxon>metagenomes</taxon>
        <taxon>ecological metagenomes</taxon>
    </lineage>
</organism>
<protein>
    <recommendedName>
        <fullName evidence="1">DUF1858 domain-containing protein</fullName>
    </recommendedName>
</protein>
<dbReference type="Gene3D" id="1.10.3910.10">
    <property type="entry name" value="SP0561-like"/>
    <property type="match status" value="1"/>
</dbReference>
<dbReference type="AlphaFoldDB" id="X1F7Y0"/>
<dbReference type="EMBL" id="BARU01013804">
    <property type="protein sequence ID" value="GAH41037.1"/>
    <property type="molecule type" value="Genomic_DNA"/>
</dbReference>
<dbReference type="InterPro" id="IPR023883">
    <property type="entry name" value="CHP03980_redox-disulphide"/>
</dbReference>
<dbReference type="PANTHER" id="PTHR39341">
    <property type="entry name" value="BSL7085 PROTEIN"/>
    <property type="match status" value="1"/>
</dbReference>
<reference evidence="2" key="1">
    <citation type="journal article" date="2014" name="Front. Microbiol.">
        <title>High frequency of phylogenetically diverse reductive dehalogenase-homologous genes in deep subseafloor sedimentary metagenomes.</title>
        <authorList>
            <person name="Kawai M."/>
            <person name="Futagami T."/>
            <person name="Toyoda A."/>
            <person name="Takaki Y."/>
            <person name="Nishi S."/>
            <person name="Hori S."/>
            <person name="Arai W."/>
            <person name="Tsubouchi T."/>
            <person name="Morono Y."/>
            <person name="Uchiyama I."/>
            <person name="Ito T."/>
            <person name="Fujiyama A."/>
            <person name="Inagaki F."/>
            <person name="Takami H."/>
        </authorList>
    </citation>
    <scope>NUCLEOTIDE SEQUENCE</scope>
    <source>
        <strain evidence="2">Expedition CK06-06</strain>
    </source>
</reference>
<dbReference type="SUPFAM" id="SSF140683">
    <property type="entry name" value="SP0561-like"/>
    <property type="match status" value="1"/>
</dbReference>
<evidence type="ECO:0000313" key="2">
    <source>
        <dbReference type="EMBL" id="GAH41037.1"/>
    </source>
</evidence>
<evidence type="ECO:0000259" key="1">
    <source>
        <dbReference type="Pfam" id="PF08984"/>
    </source>
</evidence>
<feature type="non-terminal residue" evidence="2">
    <location>
        <position position="1"/>
    </location>
</feature>
<dbReference type="NCBIfam" id="TIGR03980">
    <property type="entry name" value="prismane_assoc"/>
    <property type="match status" value="1"/>
</dbReference>